<protein>
    <submittedName>
        <fullName evidence="2">Uncharacterized protein</fullName>
    </submittedName>
</protein>
<dbReference type="EMBL" id="ML120531">
    <property type="protein sequence ID" value="RPA90300.1"/>
    <property type="molecule type" value="Genomic_DNA"/>
</dbReference>
<gene>
    <name evidence="2" type="ORF">L873DRAFT_1848864</name>
</gene>
<evidence type="ECO:0000313" key="2">
    <source>
        <dbReference type="EMBL" id="RPA90300.1"/>
    </source>
</evidence>
<evidence type="ECO:0000256" key="1">
    <source>
        <dbReference type="SAM" id="MobiDB-lite"/>
    </source>
</evidence>
<name>A0A3N4J1H7_9PEZI</name>
<keyword evidence="3" id="KW-1185">Reference proteome</keyword>
<accession>A0A3N4J1H7</accession>
<feature type="region of interest" description="Disordered" evidence="1">
    <location>
        <begin position="194"/>
        <end position="218"/>
    </location>
</feature>
<organism evidence="2 3">
    <name type="scientific">Choiromyces venosus 120613-1</name>
    <dbReference type="NCBI Taxonomy" id="1336337"/>
    <lineage>
        <taxon>Eukaryota</taxon>
        <taxon>Fungi</taxon>
        <taxon>Dikarya</taxon>
        <taxon>Ascomycota</taxon>
        <taxon>Pezizomycotina</taxon>
        <taxon>Pezizomycetes</taxon>
        <taxon>Pezizales</taxon>
        <taxon>Tuberaceae</taxon>
        <taxon>Choiromyces</taxon>
    </lineage>
</organism>
<sequence length="218" mass="24836">MDLEQPSIVLQEKTSRLQLTIVLLLQAQQPINLYEEGADQGVFFDWEESLSILFKPLKGIQTFHNFLFLKEFPGSVMAKKFPLDEWQRFDLTKLGITLDQICTMSPKELQPIGLKPEKWCDMWSKYSSYAPEHIQSTWLYTKPSVETIKQSQAVKIGRSKQSGNVNISYPSTTETTLEEIGDKSSEEVLGIEGEILTNVPKRRGHPPGSKNKKAQKTM</sequence>
<evidence type="ECO:0000313" key="3">
    <source>
        <dbReference type="Proteomes" id="UP000276215"/>
    </source>
</evidence>
<feature type="compositionally biased region" description="Basic residues" evidence="1">
    <location>
        <begin position="200"/>
        <end position="218"/>
    </location>
</feature>
<dbReference type="Proteomes" id="UP000276215">
    <property type="component" value="Unassembled WGS sequence"/>
</dbReference>
<reference evidence="2 3" key="1">
    <citation type="journal article" date="2018" name="Nat. Ecol. Evol.">
        <title>Pezizomycetes genomes reveal the molecular basis of ectomycorrhizal truffle lifestyle.</title>
        <authorList>
            <person name="Murat C."/>
            <person name="Payen T."/>
            <person name="Noel B."/>
            <person name="Kuo A."/>
            <person name="Morin E."/>
            <person name="Chen J."/>
            <person name="Kohler A."/>
            <person name="Krizsan K."/>
            <person name="Balestrini R."/>
            <person name="Da Silva C."/>
            <person name="Montanini B."/>
            <person name="Hainaut M."/>
            <person name="Levati E."/>
            <person name="Barry K.W."/>
            <person name="Belfiori B."/>
            <person name="Cichocki N."/>
            <person name="Clum A."/>
            <person name="Dockter R.B."/>
            <person name="Fauchery L."/>
            <person name="Guy J."/>
            <person name="Iotti M."/>
            <person name="Le Tacon F."/>
            <person name="Lindquist E.A."/>
            <person name="Lipzen A."/>
            <person name="Malagnac F."/>
            <person name="Mello A."/>
            <person name="Molinier V."/>
            <person name="Miyauchi S."/>
            <person name="Poulain J."/>
            <person name="Riccioni C."/>
            <person name="Rubini A."/>
            <person name="Sitrit Y."/>
            <person name="Splivallo R."/>
            <person name="Traeger S."/>
            <person name="Wang M."/>
            <person name="Zifcakova L."/>
            <person name="Wipf D."/>
            <person name="Zambonelli A."/>
            <person name="Paolocci F."/>
            <person name="Nowrousian M."/>
            <person name="Ottonello S."/>
            <person name="Baldrian P."/>
            <person name="Spatafora J.W."/>
            <person name="Henrissat B."/>
            <person name="Nagy L.G."/>
            <person name="Aury J.M."/>
            <person name="Wincker P."/>
            <person name="Grigoriev I.V."/>
            <person name="Bonfante P."/>
            <person name="Martin F.M."/>
        </authorList>
    </citation>
    <scope>NUCLEOTIDE SEQUENCE [LARGE SCALE GENOMIC DNA]</scope>
    <source>
        <strain evidence="2 3">120613-1</strain>
    </source>
</reference>
<proteinExistence type="predicted"/>
<dbReference type="AlphaFoldDB" id="A0A3N4J1H7"/>